<keyword evidence="5 9" id="KW-0472">Membrane</keyword>
<dbReference type="InterPro" id="IPR011701">
    <property type="entry name" value="MFS"/>
</dbReference>
<evidence type="ECO:0000256" key="5">
    <source>
        <dbReference type="ARBA" id="ARBA00023136"/>
    </source>
</evidence>
<dbReference type="SUPFAM" id="SSF51679">
    <property type="entry name" value="Bacterial luciferase-like"/>
    <property type="match status" value="1"/>
</dbReference>
<keyword evidence="12" id="KW-1185">Reference proteome</keyword>
<dbReference type="Pfam" id="PF00296">
    <property type="entry name" value="Bac_luciferase"/>
    <property type="match status" value="1"/>
</dbReference>
<dbReference type="Gene3D" id="1.20.1250.20">
    <property type="entry name" value="MFS general substrate transporter like domains"/>
    <property type="match status" value="1"/>
</dbReference>
<feature type="transmembrane region" description="Helical" evidence="9">
    <location>
        <begin position="136"/>
        <end position="156"/>
    </location>
</feature>
<feature type="transmembrane region" description="Helical" evidence="9">
    <location>
        <begin position="62"/>
        <end position="82"/>
    </location>
</feature>
<evidence type="ECO:0000256" key="2">
    <source>
        <dbReference type="ARBA" id="ARBA00022448"/>
    </source>
</evidence>
<evidence type="ECO:0000256" key="6">
    <source>
        <dbReference type="ARBA" id="ARBA00033748"/>
    </source>
</evidence>
<comment type="caution">
    <text evidence="11">The sequence shown here is derived from an EMBL/GenBank/DDBJ whole genome shotgun (WGS) entry which is preliminary data.</text>
</comment>
<feature type="transmembrane region" description="Helical" evidence="9">
    <location>
        <begin position="432"/>
        <end position="454"/>
    </location>
</feature>
<comment type="similarity">
    <text evidence="6">Belongs to the NtaA/SnaA/DszA monooxygenase family.</text>
</comment>
<evidence type="ECO:0000256" key="3">
    <source>
        <dbReference type="ARBA" id="ARBA00022692"/>
    </source>
</evidence>
<comment type="similarity">
    <text evidence="7">Belongs to the major facilitator superfamily. Allantoate permease family.</text>
</comment>
<dbReference type="InterPro" id="IPR016215">
    <property type="entry name" value="NTA_MOA"/>
</dbReference>
<dbReference type="Gene3D" id="3.20.20.30">
    <property type="entry name" value="Luciferase-like domain"/>
    <property type="match status" value="1"/>
</dbReference>
<dbReference type="Proteomes" id="UP001152533">
    <property type="component" value="Unassembled WGS sequence"/>
</dbReference>
<reference evidence="11" key="1">
    <citation type="submission" date="2022-08" db="EMBL/GenBank/DDBJ databases">
        <authorList>
            <person name="Giroux E."/>
            <person name="Giroux E."/>
        </authorList>
    </citation>
    <scope>NUCLEOTIDE SEQUENCE</scope>
    <source>
        <strain evidence="11">H1091258</strain>
    </source>
</reference>
<dbReference type="GO" id="GO:0004497">
    <property type="term" value="F:monooxygenase activity"/>
    <property type="evidence" value="ECO:0007669"/>
    <property type="project" value="InterPro"/>
</dbReference>
<keyword evidence="3 9" id="KW-0812">Transmembrane</keyword>
<accession>A0A9W4WES4</accession>
<feature type="transmembrane region" description="Helical" evidence="9">
    <location>
        <begin position="397"/>
        <end position="420"/>
    </location>
</feature>
<dbReference type="Pfam" id="PF07690">
    <property type="entry name" value="MFS_1"/>
    <property type="match status" value="1"/>
</dbReference>
<organism evidence="11 12">
    <name type="scientific">Colletotrichum noveboracense</name>
    <dbReference type="NCBI Taxonomy" id="2664923"/>
    <lineage>
        <taxon>Eukaryota</taxon>
        <taxon>Fungi</taxon>
        <taxon>Dikarya</taxon>
        <taxon>Ascomycota</taxon>
        <taxon>Pezizomycotina</taxon>
        <taxon>Sordariomycetes</taxon>
        <taxon>Hypocreomycetidae</taxon>
        <taxon>Glomerellales</taxon>
        <taxon>Glomerellaceae</taxon>
        <taxon>Colletotrichum</taxon>
        <taxon>Colletotrichum gloeosporioides species complex</taxon>
    </lineage>
</organism>
<feature type="transmembrane region" description="Helical" evidence="9">
    <location>
        <begin position="107"/>
        <end position="129"/>
    </location>
</feature>
<dbReference type="EMBL" id="CAMGZC010000337">
    <property type="protein sequence ID" value="CAI0646515.1"/>
    <property type="molecule type" value="Genomic_DNA"/>
</dbReference>
<evidence type="ECO:0000256" key="9">
    <source>
        <dbReference type="SAM" id="Phobius"/>
    </source>
</evidence>
<evidence type="ECO:0000313" key="12">
    <source>
        <dbReference type="Proteomes" id="UP001152533"/>
    </source>
</evidence>
<protein>
    <recommendedName>
        <fullName evidence="10">Luciferase-like domain-containing protein</fullName>
    </recommendedName>
</protein>
<dbReference type="GO" id="GO:0016020">
    <property type="term" value="C:membrane"/>
    <property type="evidence" value="ECO:0007669"/>
    <property type="project" value="UniProtKB-SubCell"/>
</dbReference>
<dbReference type="GO" id="GO:0022857">
    <property type="term" value="F:transmembrane transporter activity"/>
    <property type="evidence" value="ECO:0007669"/>
    <property type="project" value="InterPro"/>
</dbReference>
<dbReference type="SUPFAM" id="SSF103473">
    <property type="entry name" value="MFS general substrate transporter"/>
    <property type="match status" value="1"/>
</dbReference>
<proteinExistence type="inferred from homology"/>
<dbReference type="GO" id="GO:0016705">
    <property type="term" value="F:oxidoreductase activity, acting on paired donors, with incorporation or reduction of molecular oxygen"/>
    <property type="evidence" value="ECO:0007669"/>
    <property type="project" value="InterPro"/>
</dbReference>
<dbReference type="InterPro" id="IPR036661">
    <property type="entry name" value="Luciferase-like_sf"/>
</dbReference>
<feature type="transmembrane region" description="Helical" evidence="9">
    <location>
        <begin position="301"/>
        <end position="320"/>
    </location>
</feature>
<gene>
    <name evidence="11" type="ORF">CGXH109_LOCUS55813</name>
</gene>
<dbReference type="InterPro" id="IPR036259">
    <property type="entry name" value="MFS_trans_sf"/>
</dbReference>
<evidence type="ECO:0000256" key="1">
    <source>
        <dbReference type="ARBA" id="ARBA00004141"/>
    </source>
</evidence>
<dbReference type="PANTHER" id="PTHR30011:SF30">
    <property type="entry name" value="XENOBIOTIC COMPOUND MONOOXYGENASE, DSZA FAMILY (AFU_ORTHOLOGUE AFUA_6G01920)"/>
    <property type="match status" value="1"/>
</dbReference>
<dbReference type="FunFam" id="1.20.1250.20:FF:000065">
    <property type="entry name" value="Putative MFS pantothenate transporter"/>
    <property type="match status" value="1"/>
</dbReference>
<keyword evidence="2" id="KW-0813">Transport</keyword>
<keyword evidence="4 9" id="KW-1133">Transmembrane helix</keyword>
<sequence>MAEKQSYGVDVAAKYRPENARDADRQEDTDGPPEEHRPNRNFSKKSFFAWFDRNDGPLERRVILKLDFLILTYAFVGFWILYIDRGILTNAYISGMREDLELLGNELVQLGSIFSVGYCVSMIPATLLVTKYPAQYVIPTSMTIWGIFTLLCYRANSFAELAGYRFLVGLLEGPYFCSIHYVLGSWYRGDELMRRAGIFYVSSGVGTMTTGLLASRTYQSLDGALGLPGWRWMYIVASIMTFPIAAWGAITFPGTPKDGKRWYFTDEEFALAKQRMILEGRFDPEGLSLSWLSVKRFLGRWHFWVLVPWNVMWLMGYESMVTGSPTLWLRSNEQYSVAQVNNFTAISPSIGILFILGFSWTIDKGGQKAIAPLIGAVSLLHFISKFAWIVYDHTSFGFKWFAVAISYIEVSLSPINYSLANLACAGDAEERAFVVSSMLAISTAFGTWVPIVAFPTVEAPRFFRGYIMEAVMQVTYFSWTCFVVWYSARDRRRQQNAEGPTITSTHQPHRDIMAPDTPLHPAEATSVDVLKGKIDGERRYGYDINGKQKRILLNAFDMNGVGHISIGQWQNPEDKSSHKNRLPYWIELAQLLEKGKFNALFLADNFGSHDVYQKSHAPAIRSGTQWPLYDPFVVISAMAAVTKSLAFGVTACTTFEPSFILAKRFSTLDHVTEGRIAWNIVTSWSDNAARAMGLEKLPGHDLRYEMADEYLSLVYKLWEGSWADDAVVKDSTTSTFTDPSKVKKIVHHGRFFKSESAHQVDPSPQRTPLLFQAGMSPAGSAFAAKHAECIFIGGPNPAFLAGKIKKTRDLAASQGRDPYDIKFFIQFTPILGATDEEAQEKYERYKKYAIGDGGLALLGGISGIDVSEFPLDEEFPTDPDHPLMAKLTPQQRERLLSRPQGYERWTPRILAEFQSIGGSGNFKVGSGKTVADELEKWITVADVDGFNIGHVVVPGAWADVIEYLIPELEARGWLGNGDYAVPGGTARENLYATPGDPKLRASHPGYKYKFSSHD</sequence>
<feature type="domain" description="Luciferase-like" evidence="10">
    <location>
        <begin position="570"/>
        <end position="936"/>
    </location>
</feature>
<dbReference type="NCBIfam" id="TIGR03860">
    <property type="entry name" value="FMN_nitrolo"/>
    <property type="match status" value="1"/>
</dbReference>
<evidence type="ECO:0000313" key="11">
    <source>
        <dbReference type="EMBL" id="CAI0646515.1"/>
    </source>
</evidence>
<comment type="subcellular location">
    <subcellularLocation>
        <location evidence="1">Membrane</location>
        <topology evidence="1">Multi-pass membrane protein</topology>
    </subcellularLocation>
</comment>
<evidence type="ECO:0000256" key="7">
    <source>
        <dbReference type="ARBA" id="ARBA00037968"/>
    </source>
</evidence>
<feature type="transmembrane region" description="Helical" evidence="9">
    <location>
        <begin position="162"/>
        <end position="184"/>
    </location>
</feature>
<feature type="transmembrane region" description="Helical" evidence="9">
    <location>
        <begin position="196"/>
        <end position="214"/>
    </location>
</feature>
<feature type="transmembrane region" description="Helical" evidence="9">
    <location>
        <begin position="369"/>
        <end position="391"/>
    </location>
</feature>
<dbReference type="PANTHER" id="PTHR30011">
    <property type="entry name" value="ALKANESULFONATE MONOOXYGENASE-RELATED"/>
    <property type="match status" value="1"/>
</dbReference>
<feature type="transmembrane region" description="Helical" evidence="9">
    <location>
        <begin position="466"/>
        <end position="486"/>
    </location>
</feature>
<feature type="compositionally biased region" description="Basic and acidic residues" evidence="8">
    <location>
        <begin position="13"/>
        <end position="38"/>
    </location>
</feature>
<evidence type="ECO:0000259" key="10">
    <source>
        <dbReference type="Pfam" id="PF00296"/>
    </source>
</evidence>
<evidence type="ECO:0000256" key="4">
    <source>
        <dbReference type="ARBA" id="ARBA00022989"/>
    </source>
</evidence>
<dbReference type="AlphaFoldDB" id="A0A9W4WES4"/>
<dbReference type="InterPro" id="IPR011251">
    <property type="entry name" value="Luciferase-like_dom"/>
</dbReference>
<feature type="transmembrane region" description="Helical" evidence="9">
    <location>
        <begin position="340"/>
        <end position="362"/>
    </location>
</feature>
<feature type="region of interest" description="Disordered" evidence="8">
    <location>
        <begin position="1"/>
        <end position="40"/>
    </location>
</feature>
<dbReference type="InterPro" id="IPR051260">
    <property type="entry name" value="Diverse_substr_monoxygenases"/>
</dbReference>
<name>A0A9W4WES4_9PEZI</name>
<evidence type="ECO:0000256" key="8">
    <source>
        <dbReference type="SAM" id="MobiDB-lite"/>
    </source>
</evidence>
<feature type="transmembrane region" description="Helical" evidence="9">
    <location>
        <begin position="234"/>
        <end position="252"/>
    </location>
</feature>